<dbReference type="Gene3D" id="2.30.30.60">
    <property type="match status" value="1"/>
</dbReference>
<dbReference type="EMBL" id="JABDJR010000158">
    <property type="protein sequence ID" value="NNF05951.1"/>
    <property type="molecule type" value="Genomic_DNA"/>
</dbReference>
<dbReference type="GO" id="GO:0005886">
    <property type="term" value="C:plasma membrane"/>
    <property type="evidence" value="ECO:0007669"/>
    <property type="project" value="UniProtKB-SubCell"/>
</dbReference>
<evidence type="ECO:0000256" key="7">
    <source>
        <dbReference type="SAM" id="Phobius"/>
    </source>
</evidence>
<dbReference type="SUPFAM" id="SSF82861">
    <property type="entry name" value="Mechanosensitive channel protein MscS (YggB), transmembrane region"/>
    <property type="match status" value="1"/>
</dbReference>
<gene>
    <name evidence="10" type="ORF">HKN21_04260</name>
</gene>
<name>A0A7Y2E6A1_UNCEI</name>
<evidence type="ECO:0000256" key="6">
    <source>
        <dbReference type="ARBA" id="ARBA00023136"/>
    </source>
</evidence>
<evidence type="ECO:0000259" key="9">
    <source>
        <dbReference type="Pfam" id="PF21082"/>
    </source>
</evidence>
<dbReference type="Pfam" id="PF00924">
    <property type="entry name" value="MS_channel_2nd"/>
    <property type="match status" value="1"/>
</dbReference>
<feature type="transmembrane region" description="Helical" evidence="7">
    <location>
        <begin position="96"/>
        <end position="115"/>
    </location>
</feature>
<keyword evidence="5 7" id="KW-1133">Transmembrane helix</keyword>
<dbReference type="InterPro" id="IPR023408">
    <property type="entry name" value="MscS_beta-dom_sf"/>
</dbReference>
<dbReference type="SUPFAM" id="SSF50182">
    <property type="entry name" value="Sm-like ribonucleoproteins"/>
    <property type="match status" value="1"/>
</dbReference>
<dbReference type="PANTHER" id="PTHR30347">
    <property type="entry name" value="POTASSIUM CHANNEL RELATED"/>
    <property type="match status" value="1"/>
</dbReference>
<keyword evidence="3" id="KW-1003">Cell membrane</keyword>
<evidence type="ECO:0000256" key="4">
    <source>
        <dbReference type="ARBA" id="ARBA00022692"/>
    </source>
</evidence>
<dbReference type="Pfam" id="PF21082">
    <property type="entry name" value="MS_channel_3rd"/>
    <property type="match status" value="1"/>
</dbReference>
<comment type="subcellular location">
    <subcellularLocation>
        <location evidence="1">Cell membrane</location>
        <topology evidence="1">Multi-pass membrane protein</topology>
    </subcellularLocation>
</comment>
<keyword evidence="4 7" id="KW-0812">Transmembrane</keyword>
<dbReference type="InterPro" id="IPR010920">
    <property type="entry name" value="LSM_dom_sf"/>
</dbReference>
<proteinExistence type="inferred from homology"/>
<feature type="domain" description="Mechanosensitive ion channel MscS" evidence="8">
    <location>
        <begin position="118"/>
        <end position="184"/>
    </location>
</feature>
<feature type="transmembrane region" description="Helical" evidence="7">
    <location>
        <begin position="30"/>
        <end position="48"/>
    </location>
</feature>
<dbReference type="InterPro" id="IPR006685">
    <property type="entry name" value="MscS_channel_2nd"/>
</dbReference>
<dbReference type="InterPro" id="IPR049278">
    <property type="entry name" value="MS_channel_C"/>
</dbReference>
<dbReference type="InterPro" id="IPR052702">
    <property type="entry name" value="MscS-like_channel"/>
</dbReference>
<keyword evidence="6 7" id="KW-0472">Membrane</keyword>
<sequence>MSENFDWQGIWDGFARIWKTELTVVAGSPVQLGTIIVAVAMVFAGYYFSRRASRGLASLLKKRRQFETGHTAAIEKLSFYLIFVGVVITVLRSVSFPLTAFTFAGGALAIGLGFGSQNLMNNFISGLILLFEQPVRAGDLIEVEGTYGTIENIGARSTRVLASNNTQIIVPNSFLLQSNVVNFTLSDDILRTQVNVGVAYGSPTRQVESIIREAVKDHPQVLKDPAPQIIFADFGDNALGFEIYFWLRARSLMQQRKVQSDLRYRIDDLFREAGITIAFPQRDVHLNPVAPLQVHLTDSRGEQPA</sequence>
<evidence type="ECO:0000256" key="5">
    <source>
        <dbReference type="ARBA" id="ARBA00022989"/>
    </source>
</evidence>
<dbReference type="Gene3D" id="3.30.70.100">
    <property type="match status" value="1"/>
</dbReference>
<dbReference type="Proteomes" id="UP000547674">
    <property type="component" value="Unassembled WGS sequence"/>
</dbReference>
<protein>
    <submittedName>
        <fullName evidence="10">Mechanosensitive ion channel</fullName>
    </submittedName>
</protein>
<evidence type="ECO:0000313" key="10">
    <source>
        <dbReference type="EMBL" id="NNF05951.1"/>
    </source>
</evidence>
<dbReference type="Gene3D" id="1.10.287.1260">
    <property type="match status" value="1"/>
</dbReference>
<feature type="transmembrane region" description="Helical" evidence="7">
    <location>
        <begin position="69"/>
        <end position="90"/>
    </location>
</feature>
<organism evidence="10 11">
    <name type="scientific">Eiseniibacteriota bacterium</name>
    <dbReference type="NCBI Taxonomy" id="2212470"/>
    <lineage>
        <taxon>Bacteria</taxon>
        <taxon>Candidatus Eiseniibacteriota</taxon>
    </lineage>
</organism>
<dbReference type="GO" id="GO:0055085">
    <property type="term" value="P:transmembrane transport"/>
    <property type="evidence" value="ECO:0007669"/>
    <property type="project" value="InterPro"/>
</dbReference>
<evidence type="ECO:0000313" key="11">
    <source>
        <dbReference type="Proteomes" id="UP000547674"/>
    </source>
</evidence>
<dbReference type="SUPFAM" id="SSF82689">
    <property type="entry name" value="Mechanosensitive channel protein MscS (YggB), C-terminal domain"/>
    <property type="match status" value="1"/>
</dbReference>
<evidence type="ECO:0000259" key="8">
    <source>
        <dbReference type="Pfam" id="PF00924"/>
    </source>
</evidence>
<feature type="domain" description="Mechanosensitive ion channel MscS C-terminal" evidence="9">
    <location>
        <begin position="194"/>
        <end position="277"/>
    </location>
</feature>
<comment type="similarity">
    <text evidence="2">Belongs to the MscS (TC 1.A.23) family.</text>
</comment>
<dbReference type="PANTHER" id="PTHR30347:SF1">
    <property type="entry name" value="MECHANOSENSITIVE CHANNEL MSCK"/>
    <property type="match status" value="1"/>
</dbReference>
<reference evidence="10 11" key="1">
    <citation type="submission" date="2020-03" db="EMBL/GenBank/DDBJ databases">
        <title>Metabolic flexibility allows generalist bacteria to become dominant in a frequently disturbed ecosystem.</title>
        <authorList>
            <person name="Chen Y.-J."/>
            <person name="Leung P.M."/>
            <person name="Bay S.K."/>
            <person name="Hugenholtz P."/>
            <person name="Kessler A.J."/>
            <person name="Shelley G."/>
            <person name="Waite D.W."/>
            <person name="Cook P.L."/>
            <person name="Greening C."/>
        </authorList>
    </citation>
    <scope>NUCLEOTIDE SEQUENCE [LARGE SCALE GENOMIC DNA]</scope>
    <source>
        <strain evidence="10">SS_bin_28</strain>
    </source>
</reference>
<evidence type="ECO:0000256" key="2">
    <source>
        <dbReference type="ARBA" id="ARBA00008017"/>
    </source>
</evidence>
<dbReference type="InterPro" id="IPR011066">
    <property type="entry name" value="MscS_channel_C_sf"/>
</dbReference>
<dbReference type="AlphaFoldDB" id="A0A7Y2E6A1"/>
<accession>A0A7Y2E6A1</accession>
<dbReference type="InterPro" id="IPR011014">
    <property type="entry name" value="MscS_channel_TM-2"/>
</dbReference>
<evidence type="ECO:0000256" key="3">
    <source>
        <dbReference type="ARBA" id="ARBA00022475"/>
    </source>
</evidence>
<evidence type="ECO:0000256" key="1">
    <source>
        <dbReference type="ARBA" id="ARBA00004651"/>
    </source>
</evidence>
<comment type="caution">
    <text evidence="10">The sequence shown here is derived from an EMBL/GenBank/DDBJ whole genome shotgun (WGS) entry which is preliminary data.</text>
</comment>